<dbReference type="OrthoDB" id="5853397at2759"/>
<dbReference type="AlphaFoldDB" id="A0A4Y9ZIZ2"/>
<dbReference type="EMBL" id="SFCI01002093">
    <property type="protein sequence ID" value="TFY74424.1"/>
    <property type="molecule type" value="Genomic_DNA"/>
</dbReference>
<comment type="caution">
    <text evidence="2">The sequence shown here is derived from an EMBL/GenBank/DDBJ whole genome shotgun (WGS) entry which is preliminary data.</text>
</comment>
<evidence type="ECO:0000313" key="2">
    <source>
        <dbReference type="EMBL" id="TFY74424.1"/>
    </source>
</evidence>
<sequence>MVELKTSMNIRGAQDEARFEKKLLKFYFQSFLLGVP</sequence>
<dbReference type="InterPro" id="IPR013961">
    <property type="entry name" value="RAI1"/>
</dbReference>
<reference evidence="2 3" key="1">
    <citation type="submission" date="2019-02" db="EMBL/GenBank/DDBJ databases">
        <title>Genome sequencing of the rare red list fungi Hericium alpestre (H. flagellum).</title>
        <authorList>
            <person name="Buettner E."/>
            <person name="Kellner H."/>
        </authorList>
    </citation>
    <scope>NUCLEOTIDE SEQUENCE [LARGE SCALE GENOMIC DNA]</scope>
    <source>
        <strain evidence="2 3">DSM 108284</strain>
    </source>
</reference>
<name>A0A4Y9ZIZ2_9AGAM</name>
<feature type="non-terminal residue" evidence="2">
    <location>
        <position position="36"/>
    </location>
</feature>
<organism evidence="2 3">
    <name type="scientific">Hericium alpestre</name>
    <dbReference type="NCBI Taxonomy" id="135208"/>
    <lineage>
        <taxon>Eukaryota</taxon>
        <taxon>Fungi</taxon>
        <taxon>Dikarya</taxon>
        <taxon>Basidiomycota</taxon>
        <taxon>Agaricomycotina</taxon>
        <taxon>Agaricomycetes</taxon>
        <taxon>Russulales</taxon>
        <taxon>Hericiaceae</taxon>
        <taxon>Hericium</taxon>
    </lineage>
</organism>
<keyword evidence="3" id="KW-1185">Reference proteome</keyword>
<dbReference type="Pfam" id="PF08652">
    <property type="entry name" value="RAI1"/>
    <property type="match status" value="1"/>
</dbReference>
<accession>A0A4Y9ZIZ2</accession>
<gene>
    <name evidence="2" type="ORF">EWM64_g9588</name>
</gene>
<proteinExistence type="predicted"/>
<evidence type="ECO:0000259" key="1">
    <source>
        <dbReference type="Pfam" id="PF08652"/>
    </source>
</evidence>
<dbReference type="Proteomes" id="UP000298061">
    <property type="component" value="Unassembled WGS sequence"/>
</dbReference>
<feature type="domain" description="RAI1-like" evidence="1">
    <location>
        <begin position="2"/>
        <end position="36"/>
    </location>
</feature>
<protein>
    <recommendedName>
        <fullName evidence="1">RAI1-like domain-containing protein</fullName>
    </recommendedName>
</protein>
<dbReference type="STRING" id="135208.A0A4Y9ZIZ2"/>
<evidence type="ECO:0000313" key="3">
    <source>
        <dbReference type="Proteomes" id="UP000298061"/>
    </source>
</evidence>